<evidence type="ECO:0000313" key="1">
    <source>
        <dbReference type="EMBL" id="SPZ93055.1"/>
    </source>
</evidence>
<dbReference type="AlphaFoldDB" id="A0A2X2JYZ4"/>
<dbReference type="Proteomes" id="UP000251241">
    <property type="component" value="Unassembled WGS sequence"/>
</dbReference>
<sequence>MLVTENLMQFIWKLRLFRANGLHSTDGEPLAVVHVGQYNTDSGPDFLMSHIRCKDNDWFGHVEMHIQSSDWDRHCHQEDAVYNNVILHVVWRNDKVIYRNDGTSIPTLVLSEYVEQHLLERYSTMMNAKSSIPCEFQFGSIDLFKKSMWLSTLAVERLEMKVQQVLLILDQFNTDWEKTLWVWICRCIGLKVNADTFQELGEKLPWNILQKYRSNLFKIEALFFGVSGLLIQESGSEYMKQLAGEFEYQKHVHGIEVVYGVWKRMRMRPYNFPARRIAQLAVLFSKNELGVAKILAVDDLERARKLFKIASLSDYFDGHFSFGTKTKIKETLRLGNETIDTLVINVIIVFLFSYGKYFSIQTYIDRALTLLEQLPSEKNMVVRQFAQYDWHLQSALQSQGILQLKRFYCDRKRCLHCRIGCEILKRN</sequence>
<evidence type="ECO:0000313" key="2">
    <source>
        <dbReference type="Proteomes" id="UP000251241"/>
    </source>
</evidence>
<gene>
    <name evidence="1" type="ORF">NCTC11343_04992</name>
</gene>
<dbReference type="EMBL" id="UAUU01000011">
    <property type="protein sequence ID" value="SPZ93055.1"/>
    <property type="molecule type" value="Genomic_DNA"/>
</dbReference>
<proteinExistence type="predicted"/>
<name>A0A2X2JYZ4_SPHMU</name>
<reference evidence="1 2" key="1">
    <citation type="submission" date="2018-06" db="EMBL/GenBank/DDBJ databases">
        <authorList>
            <consortium name="Pathogen Informatics"/>
            <person name="Doyle S."/>
        </authorList>
    </citation>
    <scope>NUCLEOTIDE SEQUENCE [LARGE SCALE GENOMIC DNA]</scope>
    <source>
        <strain evidence="1 2">NCTC11343</strain>
    </source>
</reference>
<dbReference type="InterPro" id="IPR021272">
    <property type="entry name" value="DUF2851"/>
</dbReference>
<accession>A0A2X2JYZ4</accession>
<dbReference type="GeneID" id="97179857"/>
<organism evidence="1 2">
    <name type="scientific">Sphingobacterium multivorum</name>
    <dbReference type="NCBI Taxonomy" id="28454"/>
    <lineage>
        <taxon>Bacteria</taxon>
        <taxon>Pseudomonadati</taxon>
        <taxon>Bacteroidota</taxon>
        <taxon>Sphingobacteriia</taxon>
        <taxon>Sphingobacteriales</taxon>
        <taxon>Sphingobacteriaceae</taxon>
        <taxon>Sphingobacterium</taxon>
    </lineage>
</organism>
<dbReference type="Pfam" id="PF11013">
    <property type="entry name" value="DUF2851"/>
    <property type="match status" value="1"/>
</dbReference>
<protein>
    <submittedName>
        <fullName evidence="1">Protein of uncharacterized function (DUF2851)</fullName>
    </submittedName>
</protein>
<dbReference type="RefSeq" id="WP_112376138.1">
    <property type="nucleotide sequence ID" value="NZ_CP069793.1"/>
</dbReference>